<reference evidence="1" key="1">
    <citation type="journal article" date="2014" name="Int. J. Syst. Evol. Microbiol.">
        <title>Complete genome sequence of Corynebacterium casei LMG S-19264T (=DSM 44701T), isolated from a smear-ripened cheese.</title>
        <authorList>
            <consortium name="US DOE Joint Genome Institute (JGI-PGF)"/>
            <person name="Walter F."/>
            <person name="Albersmeier A."/>
            <person name="Kalinowski J."/>
            <person name="Ruckert C."/>
        </authorList>
    </citation>
    <scope>NUCLEOTIDE SEQUENCE</scope>
    <source>
        <strain evidence="1">JCM 19831</strain>
    </source>
</reference>
<proteinExistence type="predicted"/>
<keyword evidence="2" id="KW-1185">Reference proteome</keyword>
<evidence type="ECO:0000313" key="2">
    <source>
        <dbReference type="Proteomes" id="UP000642070"/>
    </source>
</evidence>
<dbReference type="RefSeq" id="WP_190253663.1">
    <property type="nucleotide sequence ID" value="NZ_BMPI01000035.1"/>
</dbReference>
<accession>A0A917U285</accession>
<protein>
    <submittedName>
        <fullName evidence="1">Uncharacterized protein</fullName>
    </submittedName>
</protein>
<organism evidence="1 2">
    <name type="scientific">Dactylosporangium sucinum</name>
    <dbReference type="NCBI Taxonomy" id="1424081"/>
    <lineage>
        <taxon>Bacteria</taxon>
        <taxon>Bacillati</taxon>
        <taxon>Actinomycetota</taxon>
        <taxon>Actinomycetes</taxon>
        <taxon>Micromonosporales</taxon>
        <taxon>Micromonosporaceae</taxon>
        <taxon>Dactylosporangium</taxon>
    </lineage>
</organism>
<dbReference type="AlphaFoldDB" id="A0A917U285"/>
<sequence length="296" mass="31045">MTFWLGKPGALVALPHPGRGISADLTIASQVTETIGGGRAVDRAPTGRRAYELDWTSLTPEQHSLIEEFFVGARGTGPFVLLDPWRRNQLTAQQSSATSVSNDTTGFATIGAGATTASSTALFERGPRALAWSLPASPSGVRLNVLAPNALWPGIPVVAGLNYRWQTRQRLQGLDTSAQIQPRIDWMNAAGSVIFTDAAGTIPTIVDTAFGDCVLAANAPAGAVYALPHVAPIAATVTATTTVHIDRLMFSMSVGSSAGTTWVLGTGVPMVSVVQSPTAYRKPSRRRVGLTLVEVG</sequence>
<comment type="caution">
    <text evidence="1">The sequence shown here is derived from an EMBL/GenBank/DDBJ whole genome shotgun (WGS) entry which is preliminary data.</text>
</comment>
<dbReference type="EMBL" id="BMPI01000035">
    <property type="protein sequence ID" value="GGM53155.1"/>
    <property type="molecule type" value="Genomic_DNA"/>
</dbReference>
<reference evidence="1" key="2">
    <citation type="submission" date="2020-09" db="EMBL/GenBank/DDBJ databases">
        <authorList>
            <person name="Sun Q."/>
            <person name="Ohkuma M."/>
        </authorList>
    </citation>
    <scope>NUCLEOTIDE SEQUENCE</scope>
    <source>
        <strain evidence="1">JCM 19831</strain>
    </source>
</reference>
<dbReference type="Proteomes" id="UP000642070">
    <property type="component" value="Unassembled WGS sequence"/>
</dbReference>
<gene>
    <name evidence="1" type="ORF">GCM10007977_063530</name>
</gene>
<evidence type="ECO:0000313" key="1">
    <source>
        <dbReference type="EMBL" id="GGM53155.1"/>
    </source>
</evidence>
<name>A0A917U285_9ACTN</name>